<evidence type="ECO:0008006" key="3">
    <source>
        <dbReference type="Google" id="ProtNLM"/>
    </source>
</evidence>
<protein>
    <recommendedName>
        <fullName evidence="3">Tubby C-terminal-like domain-containing protein</fullName>
    </recommendedName>
</protein>
<gene>
    <name evidence="1" type="ORF">BJ085DRAFT_30553</name>
</gene>
<organism evidence="1 2">
    <name type="scientific">Dimargaris cristalligena</name>
    <dbReference type="NCBI Taxonomy" id="215637"/>
    <lineage>
        <taxon>Eukaryota</taxon>
        <taxon>Fungi</taxon>
        <taxon>Fungi incertae sedis</taxon>
        <taxon>Zoopagomycota</taxon>
        <taxon>Kickxellomycotina</taxon>
        <taxon>Dimargaritomycetes</taxon>
        <taxon>Dimargaritales</taxon>
        <taxon>Dimargaritaceae</taxon>
        <taxon>Dimargaris</taxon>
    </lineage>
</organism>
<dbReference type="Proteomes" id="UP000268162">
    <property type="component" value="Unassembled WGS sequence"/>
</dbReference>
<dbReference type="AlphaFoldDB" id="A0A4Q0A385"/>
<evidence type="ECO:0000313" key="1">
    <source>
        <dbReference type="EMBL" id="RKP40051.1"/>
    </source>
</evidence>
<dbReference type="EMBL" id="ML002228">
    <property type="protein sequence ID" value="RKP40051.1"/>
    <property type="molecule type" value="Genomic_DNA"/>
</dbReference>
<sequence length="184" mass="21110">MLAQYPEADFGMVPQVLDLPPIHFIVFLDKIFGSSKYIGPDKDHAELILRRHSTFGNKFLEDLRTQQVQWEYKSKVFSSTLVFESPLYNLTVTLKNGSLFSGKVFTFVYNCRTYHWKSAAIFKHNYSCVTADSGKQVAAISKKAFSKTRASVDLFPDSHWTPGFKEFLVISAIIMVQELEDREH</sequence>
<proteinExistence type="predicted"/>
<name>A0A4Q0A385_9FUNG</name>
<reference evidence="2" key="1">
    <citation type="journal article" date="2018" name="Nat. Microbiol.">
        <title>Leveraging single-cell genomics to expand the fungal tree of life.</title>
        <authorList>
            <person name="Ahrendt S.R."/>
            <person name="Quandt C.A."/>
            <person name="Ciobanu D."/>
            <person name="Clum A."/>
            <person name="Salamov A."/>
            <person name="Andreopoulos B."/>
            <person name="Cheng J.F."/>
            <person name="Woyke T."/>
            <person name="Pelin A."/>
            <person name="Henrissat B."/>
            <person name="Reynolds N.K."/>
            <person name="Benny G.L."/>
            <person name="Smith M.E."/>
            <person name="James T.Y."/>
            <person name="Grigoriev I.V."/>
        </authorList>
    </citation>
    <scope>NUCLEOTIDE SEQUENCE [LARGE SCALE GENOMIC DNA]</scope>
    <source>
        <strain evidence="2">RSA 468</strain>
    </source>
</reference>
<keyword evidence="2" id="KW-1185">Reference proteome</keyword>
<dbReference type="OrthoDB" id="5560863at2759"/>
<accession>A0A4Q0A385</accession>
<evidence type="ECO:0000313" key="2">
    <source>
        <dbReference type="Proteomes" id="UP000268162"/>
    </source>
</evidence>